<feature type="signal peptide" evidence="1">
    <location>
        <begin position="1"/>
        <end position="23"/>
    </location>
</feature>
<dbReference type="GO" id="GO:0016798">
    <property type="term" value="F:hydrolase activity, acting on glycosyl bonds"/>
    <property type="evidence" value="ECO:0007669"/>
    <property type="project" value="UniProtKB-KW"/>
</dbReference>
<dbReference type="Proteomes" id="UP000001822">
    <property type="component" value="Chromosome"/>
</dbReference>
<dbReference type="Pfam" id="PF13620">
    <property type="entry name" value="CarboxypepD_reg"/>
    <property type="match status" value="1"/>
</dbReference>
<dbReference type="KEGG" id="chu:CHU_0220"/>
<dbReference type="RefSeq" id="WP_011583628.1">
    <property type="nucleotide sequence ID" value="NC_008255.1"/>
</dbReference>
<sequence>MLKLLRYAYVLIFLACMPILANAQCTVNAGGNFNHCMYSNDPLLLQASVAGNFTTYSWTTTGTGTFSSSTILTPRYTFSPADVASGSVTLTLTASGGTCGSVTAQSAILIYSRPSVVLQDEFTVCGSQIALTSTTAGVATYEWINMFNTGGVFSTTTAPNTTYTASAADLATGFIMFRLRAISSPGGCTNEDTVRVNFATAPSVSAGVNAVVCSVPNGSTVVVNNAIAVGGFTSYVWTTSGTGTFTNPAALNSIYTLSAADVAAGSVVLTITGNSTTCGSSTSSRTVTVSATPVVSAGADKTICTPTVLLSGTVTPESGTIIQWESAYSSGGTFNGATTLTPVYILSDADTSRGYALLRLRATSLAGCTNEDTIRVNKLTRPFVYAGEDIVACSGNVRLSASALYAATKTWTTAGSGTFLYPHDDTATYVPSATDRTSGMVTLTYTGTNACSTISSTVKVNFTATGTAQVNAGADASVCGTDTIRLAGTISNATGGTWTANGSGRFLYPASSLVNAYEFSGADKTAGSVTFTLTSYNNGGCTAGSDQLIATIKAGSATTVYAGPDQVSSAMIQLNASVTNATGQIWETSGSGLFTPNPTSLNAFYIPSALDITVGSVELTLKATGTCGIVSDALTLFTSVPSSISGTVNAGTNTLDRGIVYLYVFDAVEGKKIAGIDTIYQTDNGVYEFDAVSNGTYTIYAVPLNPTVYAASYLATYYGNASPTEWASAEQTLVQNGSVNVFDIQLAAYTSALPNWNTGNDVIAGTVFLNIPAANARLAGPNDVPLSGAVVYLTTVSGDVITYTVTDKNGMYRFDHVRTGNYLISTEYVSTETEDKPVTVDGNPQTVEDGNAFASRVSSTTGVVSSVKSVSVTAYPNPATDNVSIRLTKTGNCSIKILDETGKLHAEQQTTIQADNIANVSLEGMQKGLYIIQVVFSEEVYTTKVVKF</sequence>
<dbReference type="InterPro" id="IPR026444">
    <property type="entry name" value="Secre_tail"/>
</dbReference>
<evidence type="ECO:0000313" key="4">
    <source>
        <dbReference type="Proteomes" id="UP000001822"/>
    </source>
</evidence>
<feature type="domain" description="Secretion system C-terminal sorting" evidence="2">
    <location>
        <begin position="875"/>
        <end position="946"/>
    </location>
</feature>
<evidence type="ECO:0000256" key="1">
    <source>
        <dbReference type="SAM" id="SignalP"/>
    </source>
</evidence>
<dbReference type="OrthoDB" id="9809781at2"/>
<evidence type="ECO:0000259" key="2">
    <source>
        <dbReference type="Pfam" id="PF18962"/>
    </source>
</evidence>
<reference evidence="3 4" key="1">
    <citation type="journal article" date="2007" name="Appl. Environ. Microbiol.">
        <title>Genome sequence of the cellulolytic gliding bacterium Cytophaga hutchinsonii.</title>
        <authorList>
            <person name="Xie G."/>
            <person name="Bruce D.C."/>
            <person name="Challacombe J.F."/>
            <person name="Chertkov O."/>
            <person name="Detter J.C."/>
            <person name="Gilna P."/>
            <person name="Han C.S."/>
            <person name="Lucas S."/>
            <person name="Misra M."/>
            <person name="Myers G.L."/>
            <person name="Richardson P."/>
            <person name="Tapia R."/>
            <person name="Thayer N."/>
            <person name="Thompson L.S."/>
            <person name="Brettin T.S."/>
            <person name="Henrissat B."/>
            <person name="Wilson D.B."/>
            <person name="McBride M.J."/>
        </authorList>
    </citation>
    <scope>NUCLEOTIDE SEQUENCE [LARGE SCALE GENOMIC DNA]</scope>
    <source>
        <strain evidence="4">ATCC 33406 / DSM 1761 / CIP 103989 / NBRC 15051 / NCIMB 9469 / D465</strain>
    </source>
</reference>
<dbReference type="EC" id="3.2.1.-" evidence="3"/>
<dbReference type="AlphaFoldDB" id="A0A6N4SML1"/>
<keyword evidence="3" id="KW-0326">Glycosidase</keyword>
<accession>A0A6N4SML1</accession>
<dbReference type="SUPFAM" id="SSF49478">
    <property type="entry name" value="Cna protein B-type domain"/>
    <property type="match status" value="1"/>
</dbReference>
<dbReference type="NCBIfam" id="TIGR04183">
    <property type="entry name" value="Por_Secre_tail"/>
    <property type="match status" value="1"/>
</dbReference>
<organism evidence="3 4">
    <name type="scientific">Cytophaga hutchinsonii (strain ATCC 33406 / DSM 1761 / CIP 103989 / NBRC 15051 / NCIMB 9469 / D465)</name>
    <dbReference type="NCBI Taxonomy" id="269798"/>
    <lineage>
        <taxon>Bacteria</taxon>
        <taxon>Pseudomonadati</taxon>
        <taxon>Bacteroidota</taxon>
        <taxon>Cytophagia</taxon>
        <taxon>Cytophagales</taxon>
        <taxon>Cytophagaceae</taxon>
        <taxon>Cytophaga</taxon>
    </lineage>
</organism>
<dbReference type="Gene3D" id="2.60.40.10">
    <property type="entry name" value="Immunoglobulins"/>
    <property type="match status" value="1"/>
</dbReference>
<gene>
    <name evidence="3" type="ordered locus">CHU_0220</name>
</gene>
<feature type="chain" id="PRO_5026893086" evidence="1">
    <location>
        <begin position="24"/>
        <end position="948"/>
    </location>
</feature>
<dbReference type="EMBL" id="CP000383">
    <property type="protein sequence ID" value="ABG57512.1"/>
    <property type="molecule type" value="Genomic_DNA"/>
</dbReference>
<protein>
    <submittedName>
        <fullName evidence="3">CHU large protein uncharacterized</fullName>
        <ecNumber evidence="3">3.2.1.-</ecNumber>
    </submittedName>
</protein>
<evidence type="ECO:0000313" key="3">
    <source>
        <dbReference type="EMBL" id="ABG57512.1"/>
    </source>
</evidence>
<name>A0A6N4SML1_CYTH3</name>
<keyword evidence="4" id="KW-1185">Reference proteome</keyword>
<proteinExistence type="predicted"/>
<keyword evidence="1" id="KW-0732">Signal</keyword>
<dbReference type="Pfam" id="PF18962">
    <property type="entry name" value="Por_Secre_tail"/>
    <property type="match status" value="1"/>
</dbReference>
<keyword evidence="3" id="KW-0378">Hydrolase</keyword>
<dbReference type="InterPro" id="IPR013783">
    <property type="entry name" value="Ig-like_fold"/>
</dbReference>